<keyword evidence="3" id="KW-1185">Reference proteome</keyword>
<dbReference type="PROSITE" id="PS51257">
    <property type="entry name" value="PROKAR_LIPOPROTEIN"/>
    <property type="match status" value="1"/>
</dbReference>
<comment type="caution">
    <text evidence="2">The sequence shown here is derived from an EMBL/GenBank/DDBJ whole genome shotgun (WGS) entry which is preliminary data.</text>
</comment>
<gene>
    <name evidence="2" type="ORF">BSZ32_05190</name>
</gene>
<feature type="chain" id="PRO_5015430711" description="Lipoprotein" evidence="1">
    <location>
        <begin position="21"/>
        <end position="376"/>
    </location>
</feature>
<dbReference type="EMBL" id="MQWA01000001">
    <property type="protein sequence ID" value="PQJ27954.1"/>
    <property type="molecule type" value="Genomic_DNA"/>
</dbReference>
<dbReference type="Proteomes" id="UP000239907">
    <property type="component" value="Unassembled WGS sequence"/>
</dbReference>
<evidence type="ECO:0000256" key="1">
    <source>
        <dbReference type="SAM" id="SignalP"/>
    </source>
</evidence>
<proteinExistence type="predicted"/>
<protein>
    <recommendedName>
        <fullName evidence="4">Lipoprotein</fullName>
    </recommendedName>
</protein>
<dbReference type="AlphaFoldDB" id="A0A2S7U0N2"/>
<evidence type="ECO:0008006" key="4">
    <source>
        <dbReference type="Google" id="ProtNLM"/>
    </source>
</evidence>
<accession>A0A2S7U0N2</accession>
<feature type="signal peptide" evidence="1">
    <location>
        <begin position="1"/>
        <end position="20"/>
    </location>
</feature>
<evidence type="ECO:0000313" key="2">
    <source>
        <dbReference type="EMBL" id="PQJ27954.1"/>
    </source>
</evidence>
<sequence length="376" mass="42846">MRIPMLIISAAASSLFLSCAQQEVTDCLGNHAQHEGLRYADEVAAQSPFETVEVSWSGALQLMEERNLAYRKAMNSYLAANQETPMVSQIRSQLKTSVKVSLNDVLKPQSLAKSFQDPITALPKQLGSISALKDISHEMEQTVWSKEGDSVEAKLLMRKEQVKLYTLLCKGEVIDREIKRIDAEASEPSDQIDPKLKVAQEKWVASVMKDRDDWIGEVRDFFNAEYYDVIFRKDASAKPSYRSVSAPDLTEWQRWCFLSRSQSLVKALKENHKKSKPAVPGTRVMKEKVAEMLNQRAEYAVTLSTDKVRGEVRTLISNWREMKSTQAELSLLDPGKVSSDDPKRDLVKAQKVYKLRHQEINHTSVVWMMDEDCWRD</sequence>
<organism evidence="2 3">
    <name type="scientific">Rubritalea profundi</name>
    <dbReference type="NCBI Taxonomy" id="1658618"/>
    <lineage>
        <taxon>Bacteria</taxon>
        <taxon>Pseudomonadati</taxon>
        <taxon>Verrucomicrobiota</taxon>
        <taxon>Verrucomicrobiia</taxon>
        <taxon>Verrucomicrobiales</taxon>
        <taxon>Rubritaleaceae</taxon>
        <taxon>Rubritalea</taxon>
    </lineage>
</organism>
<keyword evidence="1" id="KW-0732">Signal</keyword>
<reference evidence="2 3" key="1">
    <citation type="submission" date="2016-12" db="EMBL/GenBank/DDBJ databases">
        <title>Study of bacterial adaptation to deep sea.</title>
        <authorList>
            <person name="Song J."/>
            <person name="Yoshizawa S."/>
            <person name="Kogure K."/>
        </authorList>
    </citation>
    <scope>NUCLEOTIDE SEQUENCE [LARGE SCALE GENOMIC DNA]</scope>
    <source>
        <strain evidence="2 3">SAORIC-165</strain>
    </source>
</reference>
<evidence type="ECO:0000313" key="3">
    <source>
        <dbReference type="Proteomes" id="UP000239907"/>
    </source>
</evidence>
<name>A0A2S7U0N2_9BACT</name>